<gene>
    <name evidence="3" type="ORF">A3J47_02620</name>
</gene>
<name>A0A1F8FQ36_9BACT</name>
<dbReference type="Proteomes" id="UP000176581">
    <property type="component" value="Unassembled WGS sequence"/>
</dbReference>
<sequence length="456" mass="50495">MSAVAKLLIDYGWQVSGSDDNFYPPVSEYIKKHKIKFTNGYKAGNIPGNVDLIIVGKHARLNEKENTETRAALKLGVPVRSYPEILGELSKNTQNIVVAGSYGKSTCAALLAWCLEHAGKDPSYFIGAIPNTPLESSKKGNGKLFVLEGDEYPSSNWDDKSKFLYYHPAHILLTSLTHDHLNIFRTQEEYKNTYKKLLLLLPQKGLIVACADGEGIKETIKGCGLDKNTVFYSVNSKAPWHIANTKLRQLSTFDIVYKNKVVTKIRTSLLGKHNFENILGVAALLLSLKIISPAEFSEAVAGFESLNRRLDRRSDKIAVPIYEGFGSSCAKAKSAIEAMRAHFPKRNLVVIFEPHAFSWRSGDAVEWYDSVFKGAEVVLIYKPPRGTNRFDLGNILKRIKISGPKAEGFSNVQRGLSLLENNIGSNSAVLILSSGGFGGFIGATTKWLEEKFPEIY</sequence>
<dbReference type="InterPro" id="IPR036615">
    <property type="entry name" value="Mur_ligase_C_dom_sf"/>
</dbReference>
<dbReference type="EMBL" id="MGJV01000019">
    <property type="protein sequence ID" value="OGN14870.1"/>
    <property type="molecule type" value="Genomic_DNA"/>
</dbReference>
<accession>A0A1F8FQ36</accession>
<dbReference type="SUPFAM" id="SSF53623">
    <property type="entry name" value="MurD-like peptide ligases, catalytic domain"/>
    <property type="match status" value="1"/>
</dbReference>
<evidence type="ECO:0000313" key="3">
    <source>
        <dbReference type="EMBL" id="OGN14870.1"/>
    </source>
</evidence>
<evidence type="ECO:0000313" key="4">
    <source>
        <dbReference type="Proteomes" id="UP000176581"/>
    </source>
</evidence>
<evidence type="ECO:0008006" key="5">
    <source>
        <dbReference type="Google" id="ProtNLM"/>
    </source>
</evidence>
<dbReference type="SUPFAM" id="SSF53244">
    <property type="entry name" value="MurD-like peptide ligases, peptide-binding domain"/>
    <property type="match status" value="1"/>
</dbReference>
<dbReference type="Pfam" id="PF01225">
    <property type="entry name" value="Mur_ligase"/>
    <property type="match status" value="1"/>
</dbReference>
<feature type="domain" description="Mur ligase central" evidence="2">
    <location>
        <begin position="98"/>
        <end position="284"/>
    </location>
</feature>
<dbReference type="InterPro" id="IPR036565">
    <property type="entry name" value="Mur-like_cat_sf"/>
</dbReference>
<dbReference type="InterPro" id="IPR013221">
    <property type="entry name" value="Mur_ligase_cen"/>
</dbReference>
<evidence type="ECO:0000259" key="2">
    <source>
        <dbReference type="Pfam" id="PF08245"/>
    </source>
</evidence>
<dbReference type="SUPFAM" id="SSF51984">
    <property type="entry name" value="MurCD N-terminal domain"/>
    <property type="match status" value="1"/>
</dbReference>
<protein>
    <recommendedName>
        <fullName evidence="5">UDP-N-acetylmuramate:L-alanyl-gamma-D-glutamyl-meso-diaminopimelate ligase</fullName>
    </recommendedName>
</protein>
<reference evidence="3 4" key="1">
    <citation type="journal article" date="2016" name="Nat. Commun.">
        <title>Thousands of microbial genomes shed light on interconnected biogeochemical processes in an aquifer system.</title>
        <authorList>
            <person name="Anantharaman K."/>
            <person name="Brown C.T."/>
            <person name="Hug L.A."/>
            <person name="Sharon I."/>
            <person name="Castelle C.J."/>
            <person name="Probst A.J."/>
            <person name="Thomas B.C."/>
            <person name="Singh A."/>
            <person name="Wilkins M.J."/>
            <person name="Karaoz U."/>
            <person name="Brodie E.L."/>
            <person name="Williams K.H."/>
            <person name="Hubbard S.S."/>
            <person name="Banfield J.F."/>
        </authorList>
    </citation>
    <scope>NUCLEOTIDE SEQUENCE [LARGE SCALE GENOMIC DNA]</scope>
</reference>
<proteinExistence type="predicted"/>
<organism evidence="3 4">
    <name type="scientific">Candidatus Yanofskybacteria bacterium RIFCSPHIGHO2_02_FULL_43_22</name>
    <dbReference type="NCBI Taxonomy" id="1802681"/>
    <lineage>
        <taxon>Bacteria</taxon>
        <taxon>Candidatus Yanofskyibacteriota</taxon>
    </lineage>
</organism>
<dbReference type="GO" id="GO:0016881">
    <property type="term" value="F:acid-amino acid ligase activity"/>
    <property type="evidence" value="ECO:0007669"/>
    <property type="project" value="InterPro"/>
</dbReference>
<dbReference type="Gene3D" id="3.40.1190.10">
    <property type="entry name" value="Mur-like, catalytic domain"/>
    <property type="match status" value="1"/>
</dbReference>
<dbReference type="GO" id="GO:0005524">
    <property type="term" value="F:ATP binding"/>
    <property type="evidence" value="ECO:0007669"/>
    <property type="project" value="InterPro"/>
</dbReference>
<dbReference type="Gene3D" id="3.90.190.20">
    <property type="entry name" value="Mur ligase, C-terminal domain"/>
    <property type="match status" value="1"/>
</dbReference>
<evidence type="ECO:0000259" key="1">
    <source>
        <dbReference type="Pfam" id="PF01225"/>
    </source>
</evidence>
<dbReference type="InterPro" id="IPR050061">
    <property type="entry name" value="MurCDEF_pg_biosynth"/>
</dbReference>
<dbReference type="Gene3D" id="3.40.50.720">
    <property type="entry name" value="NAD(P)-binding Rossmann-like Domain"/>
    <property type="match status" value="1"/>
</dbReference>
<comment type="caution">
    <text evidence="3">The sequence shown here is derived from an EMBL/GenBank/DDBJ whole genome shotgun (WGS) entry which is preliminary data.</text>
</comment>
<feature type="domain" description="Mur ligase N-terminal catalytic" evidence="1">
    <location>
        <begin position="1"/>
        <end position="92"/>
    </location>
</feature>
<dbReference type="AlphaFoldDB" id="A0A1F8FQ36"/>
<dbReference type="PANTHER" id="PTHR43445:SF5">
    <property type="entry name" value="UDP-N-ACETYLMURAMATE--L-ALANYL-GAMMA-D-GLUTAMYL-MESO-2,6-DIAMINOHEPTANDIOATE LIGASE"/>
    <property type="match status" value="1"/>
</dbReference>
<dbReference type="PANTHER" id="PTHR43445">
    <property type="entry name" value="UDP-N-ACETYLMURAMATE--L-ALANINE LIGASE-RELATED"/>
    <property type="match status" value="1"/>
</dbReference>
<dbReference type="Pfam" id="PF08245">
    <property type="entry name" value="Mur_ligase_M"/>
    <property type="match status" value="1"/>
</dbReference>
<dbReference type="InterPro" id="IPR000713">
    <property type="entry name" value="Mur_ligase_N"/>
</dbReference>